<dbReference type="PROSITE" id="PS50885">
    <property type="entry name" value="HAMP"/>
    <property type="match status" value="1"/>
</dbReference>
<proteinExistence type="inferred from homology"/>
<reference evidence="10 11" key="2">
    <citation type="submission" date="2013-04" db="EMBL/GenBank/DDBJ databases">
        <authorList>
            <person name="Fiebig A."/>
            <person name="Pradella S."/>
            <person name="Wagner-Doebler I."/>
        </authorList>
    </citation>
    <scope>NUCLEOTIDE SEQUENCE [LARGE SCALE GENOMIC DNA]</scope>
    <source>
        <strain evidence="11">DSM 17067 / NCIMB 14079 / DFL-11</strain>
    </source>
</reference>
<dbReference type="Pfam" id="PF00015">
    <property type="entry name" value="MCPsignal"/>
    <property type="match status" value="1"/>
</dbReference>
<dbReference type="PANTHER" id="PTHR32089">
    <property type="entry name" value="METHYL-ACCEPTING CHEMOTAXIS PROTEIN MCPB"/>
    <property type="match status" value="1"/>
</dbReference>
<evidence type="ECO:0000259" key="7">
    <source>
        <dbReference type="PROSITE" id="PS50111"/>
    </source>
</evidence>
<evidence type="ECO:0000259" key="8">
    <source>
        <dbReference type="PROSITE" id="PS50192"/>
    </source>
</evidence>
<dbReference type="EMBL" id="ACCU02000004">
    <property type="protein sequence ID" value="EEE45548.1"/>
    <property type="molecule type" value="Genomic_DNA"/>
</dbReference>
<dbReference type="GO" id="GO:0006935">
    <property type="term" value="P:chemotaxis"/>
    <property type="evidence" value="ECO:0007669"/>
    <property type="project" value="InterPro"/>
</dbReference>
<dbReference type="Gene3D" id="1.10.287.950">
    <property type="entry name" value="Methyl-accepting chemotaxis protein"/>
    <property type="match status" value="1"/>
</dbReference>
<dbReference type="Pfam" id="PF00672">
    <property type="entry name" value="HAMP"/>
    <property type="match status" value="1"/>
</dbReference>
<evidence type="ECO:0000256" key="3">
    <source>
        <dbReference type="ARBA" id="ARBA00023224"/>
    </source>
</evidence>
<protein>
    <submittedName>
        <fullName evidence="10">Methyl-accepting chemotaxis protein</fullName>
    </submittedName>
</protein>
<dbReference type="PRINTS" id="PR00260">
    <property type="entry name" value="CHEMTRNSDUCR"/>
</dbReference>
<dbReference type="InterPro" id="IPR003660">
    <property type="entry name" value="HAMP_dom"/>
</dbReference>
<dbReference type="CDD" id="cd06225">
    <property type="entry name" value="HAMP"/>
    <property type="match status" value="1"/>
</dbReference>
<evidence type="ECO:0000256" key="5">
    <source>
        <dbReference type="PROSITE-ProRule" id="PRU00284"/>
    </source>
</evidence>
<reference evidence="10 11" key="1">
    <citation type="submission" date="2008-01" db="EMBL/GenBank/DDBJ databases">
        <authorList>
            <person name="Wagner-Dobler I."/>
            <person name="Ferriera S."/>
            <person name="Johnson J."/>
            <person name="Kravitz S."/>
            <person name="Beeson K."/>
            <person name="Sutton G."/>
            <person name="Rogers Y.-H."/>
            <person name="Friedman R."/>
            <person name="Frazier M."/>
            <person name="Venter J.C."/>
        </authorList>
    </citation>
    <scope>NUCLEOTIDE SEQUENCE [LARGE SCALE GENOMIC DNA]</scope>
    <source>
        <strain evidence="11">DSM 17067 / NCIMB 14079 / DFL-11</strain>
    </source>
</reference>
<feature type="domain" description="Methyl-accepting transducer" evidence="7">
    <location>
        <begin position="570"/>
        <end position="806"/>
    </location>
</feature>
<evidence type="ECO:0000313" key="10">
    <source>
        <dbReference type="EMBL" id="EEE45548.1"/>
    </source>
</evidence>
<name>A0A5E8H144_ROSAD</name>
<dbReference type="InterPro" id="IPR004089">
    <property type="entry name" value="MCPsignal_dom"/>
</dbReference>
<feature type="domain" description="T-SNARE coiled-coil homology" evidence="8">
    <location>
        <begin position="722"/>
        <end position="784"/>
    </location>
</feature>
<evidence type="ECO:0000313" key="11">
    <source>
        <dbReference type="Proteomes" id="UP000004703"/>
    </source>
</evidence>
<dbReference type="SMART" id="SM00304">
    <property type="entry name" value="HAMP"/>
    <property type="match status" value="1"/>
</dbReference>
<dbReference type="InterPro" id="IPR000727">
    <property type="entry name" value="T_SNARE_dom"/>
</dbReference>
<dbReference type="SUPFAM" id="SSF58104">
    <property type="entry name" value="Methyl-accepting chemotaxis protein (MCP) signaling domain"/>
    <property type="match status" value="1"/>
</dbReference>
<evidence type="ECO:0000256" key="6">
    <source>
        <dbReference type="SAM" id="Phobius"/>
    </source>
</evidence>
<evidence type="ECO:0000256" key="4">
    <source>
        <dbReference type="ARBA" id="ARBA00029447"/>
    </source>
</evidence>
<feature type="transmembrane region" description="Helical" evidence="6">
    <location>
        <begin position="457"/>
        <end position="479"/>
    </location>
</feature>
<accession>A0A5E8H144</accession>
<gene>
    <name evidence="10" type="ORF">SADFL11_2837</name>
</gene>
<feature type="transmembrane region" description="Helical" evidence="6">
    <location>
        <begin position="28"/>
        <end position="54"/>
    </location>
</feature>
<dbReference type="GO" id="GO:0005886">
    <property type="term" value="C:plasma membrane"/>
    <property type="evidence" value="ECO:0007669"/>
    <property type="project" value="UniProtKB-SubCell"/>
</dbReference>
<feature type="domain" description="HAMP" evidence="9">
    <location>
        <begin position="477"/>
        <end position="530"/>
    </location>
</feature>
<dbReference type="Proteomes" id="UP000004703">
    <property type="component" value="Chromosome"/>
</dbReference>
<dbReference type="PROSITE" id="PS50111">
    <property type="entry name" value="CHEMOTAXIS_TRANSDUC_2"/>
    <property type="match status" value="1"/>
</dbReference>
<comment type="caution">
    <text evidence="10">The sequence shown here is derived from an EMBL/GenBank/DDBJ whole genome shotgun (WGS) entry which is preliminary data.</text>
</comment>
<keyword evidence="6" id="KW-0812">Transmembrane</keyword>
<keyword evidence="2" id="KW-1003">Cell membrane</keyword>
<evidence type="ECO:0000256" key="2">
    <source>
        <dbReference type="ARBA" id="ARBA00022519"/>
    </source>
</evidence>
<evidence type="ECO:0000259" key="9">
    <source>
        <dbReference type="PROSITE" id="PS50885"/>
    </source>
</evidence>
<dbReference type="Gene3D" id="6.10.340.10">
    <property type="match status" value="1"/>
</dbReference>
<keyword evidence="6" id="KW-0472">Membrane</keyword>
<dbReference type="PANTHER" id="PTHR32089:SF112">
    <property type="entry name" value="LYSOZYME-LIKE PROTEIN-RELATED"/>
    <property type="match status" value="1"/>
</dbReference>
<dbReference type="SMART" id="SM00283">
    <property type="entry name" value="MA"/>
    <property type="match status" value="1"/>
</dbReference>
<dbReference type="GO" id="GO:0007165">
    <property type="term" value="P:signal transduction"/>
    <property type="evidence" value="ECO:0007669"/>
    <property type="project" value="UniProtKB-KW"/>
</dbReference>
<dbReference type="InterPro" id="IPR004090">
    <property type="entry name" value="Chemotax_Me-accpt_rcpt"/>
</dbReference>
<sequence length="826" mass="87085">MFEEMISIFRKCGDSMKRALKWLVDLKFGFKVSGGFAAILLLTAIVGGVGYFAISSLSARFEVADQSANVGRQVQNTSLVRENYLNAPTPELAEATRQEIAGLNASLQSLASDVAGDPTAASQVGTAISAVDEFGTTFEQVVDQTQQQSDRLASLKASALELENLAASIAEEVLSEEKKVSADVFSANGTLEDANLMLRGVFDLQDDVSKIQFAYLKSNGSLDGEALEESLKISTEIVDRTREMRYRQIEGIERKTVSKLAGQANKLDKALARLSEDLGFAEAYEARTAVGTGLDAITELAYQIREQAISAVSKSKATVLTANTRLGSIKTVLVEATALGEHALRAEAETLALFGNFGISDPAGVQTEIADLVKLEEKLVGYADVLPSTADAINSIAISIASFDRAFQDMLSTKQDLQEKRAQLDTLTKQVNAEISGISQAQSEAAGAAATAAELQIALTVLLSILGGVGLAIVLNLAITRPIKTITDVMNSLAGGDNEIAIPGIDRGDEIGDMSRTVQVFRDNAIERANLQERNAQEESARQERQLRIDNLIQGFRATAEEAIGSVESTADSLDSTARALTDIARDSAGHASETQSSSNETTNNVQTVASAAEELAASIGEISRQVSQTTDIVERATTGTRITNQKVEGLAEAATKIGEVVTLIQAIAEQTNLLALNATIEAARAGEAGKGFAVVAAEVKELATQTSKATEEIGSQITAIQTATKDSVVAIGEIAETMTEVNSYTTAIASAVEQQGAATAEISQNVQRAAEATGAVSSSMTQLSQAVDQTSSSADMVLAASGELNEKTDQLKSEVETFLSEVAAA</sequence>
<keyword evidence="6" id="KW-1133">Transmembrane helix</keyword>
<dbReference type="AlphaFoldDB" id="A0A5E8H144"/>
<evidence type="ECO:0000256" key="1">
    <source>
        <dbReference type="ARBA" id="ARBA00004429"/>
    </source>
</evidence>
<keyword evidence="3 5" id="KW-0807">Transducer</keyword>
<keyword evidence="2" id="KW-0997">Cell inner membrane</keyword>
<comment type="similarity">
    <text evidence="4">Belongs to the methyl-accepting chemotaxis (MCP) protein family.</text>
</comment>
<dbReference type="PROSITE" id="PS50192">
    <property type="entry name" value="T_SNARE"/>
    <property type="match status" value="1"/>
</dbReference>
<organism evidence="10 11">
    <name type="scientific">Roseibium alexandrii (strain DSM 17067 / NCIMB 14079 / DFL-11)</name>
    <name type="common">Labrenzia alexandrii</name>
    <dbReference type="NCBI Taxonomy" id="244592"/>
    <lineage>
        <taxon>Bacteria</taxon>
        <taxon>Pseudomonadati</taxon>
        <taxon>Pseudomonadota</taxon>
        <taxon>Alphaproteobacteria</taxon>
        <taxon>Hyphomicrobiales</taxon>
        <taxon>Stappiaceae</taxon>
        <taxon>Roseibium</taxon>
    </lineage>
</organism>
<comment type="subcellular location">
    <subcellularLocation>
        <location evidence="1">Cell inner membrane</location>
        <topology evidence="1">Multi-pass membrane protein</topology>
    </subcellularLocation>
</comment>
<dbReference type="GO" id="GO:0004888">
    <property type="term" value="F:transmembrane signaling receptor activity"/>
    <property type="evidence" value="ECO:0007669"/>
    <property type="project" value="InterPro"/>
</dbReference>